<dbReference type="Pfam" id="PF00326">
    <property type="entry name" value="Peptidase_S9"/>
    <property type="match status" value="1"/>
</dbReference>
<dbReference type="PRINTS" id="PR00862">
    <property type="entry name" value="PROLIGOPTASE"/>
</dbReference>
<evidence type="ECO:0000256" key="8">
    <source>
        <dbReference type="RuleBase" id="RU368024"/>
    </source>
</evidence>
<keyword evidence="8" id="KW-0645">Protease</keyword>
<comment type="subunit">
    <text evidence="5">Homotetramer.</text>
</comment>
<evidence type="ECO:0000256" key="4">
    <source>
        <dbReference type="ARBA" id="ARBA00010040"/>
    </source>
</evidence>
<evidence type="ECO:0000256" key="2">
    <source>
        <dbReference type="ARBA" id="ARBA00004496"/>
    </source>
</evidence>
<dbReference type="InterPro" id="IPR002471">
    <property type="entry name" value="Pept_S9_AS"/>
</dbReference>
<keyword evidence="8" id="KW-0720">Serine protease</keyword>
<evidence type="ECO:0000256" key="1">
    <source>
        <dbReference type="ARBA" id="ARBA00000721"/>
    </source>
</evidence>
<evidence type="ECO:0000313" key="12">
    <source>
        <dbReference type="EMBL" id="KAL3789870.1"/>
    </source>
</evidence>
<dbReference type="EC" id="3.4.21.-" evidence="8"/>
<dbReference type="PANTHER" id="PTHR42776">
    <property type="entry name" value="SERINE PEPTIDASE S9 FAMILY MEMBER"/>
    <property type="match status" value="1"/>
</dbReference>
<accession>A0ABD3PUJ1</accession>
<keyword evidence="7 8" id="KW-0378">Hydrolase</keyword>
<comment type="subcellular location">
    <subcellularLocation>
        <location evidence="2">Cytoplasm</location>
    </subcellularLocation>
</comment>
<comment type="catalytic activity">
    <reaction evidence="1">
        <text>Cleavage of an N-acetyl or N-formyl amino acid from the N-terminus of a polypeptide.</text>
        <dbReference type="EC" id="3.4.19.1"/>
    </reaction>
</comment>
<dbReference type="GO" id="GO:0004252">
    <property type="term" value="F:serine-type endopeptidase activity"/>
    <property type="evidence" value="ECO:0007669"/>
    <property type="project" value="UniProtKB-UniRule"/>
</dbReference>
<dbReference type="Gene3D" id="3.40.50.1820">
    <property type="entry name" value="alpha/beta hydrolase"/>
    <property type="match status" value="1"/>
</dbReference>
<dbReference type="EMBL" id="JALLPJ020000513">
    <property type="protein sequence ID" value="KAL3789870.1"/>
    <property type="molecule type" value="Genomic_DNA"/>
</dbReference>
<dbReference type="SUPFAM" id="SSF82171">
    <property type="entry name" value="DPP6 N-terminal domain-like"/>
    <property type="match status" value="1"/>
</dbReference>
<evidence type="ECO:0000256" key="3">
    <source>
        <dbReference type="ARBA" id="ARBA00005228"/>
    </source>
</evidence>
<dbReference type="InterPro" id="IPR029058">
    <property type="entry name" value="AB_hydrolase_fold"/>
</dbReference>
<dbReference type="PANTHER" id="PTHR42776:SF4">
    <property type="entry name" value="ACYLAMINO-ACID-RELEASING ENZYME"/>
    <property type="match status" value="1"/>
</dbReference>
<protein>
    <recommendedName>
        <fullName evidence="8">Prolyl endopeptidase</fullName>
        <ecNumber evidence="8">3.4.21.-</ecNumber>
    </recommendedName>
</protein>
<proteinExistence type="inferred from homology"/>
<dbReference type="PROSITE" id="PS00708">
    <property type="entry name" value="PRO_ENDOPEP_SER"/>
    <property type="match status" value="1"/>
</dbReference>
<sequence length="846" mass="91524">MINSVLLVSILANISFVTASPSLHSSLSFVPARRHLAFINNDSKIDSVSTEKFKSSMSSEHEGTMSDADAYHEMVSAAVDLSSVYARNGIVTATRSVRDIDTNSRRSFLYNIPLTEDSQQTFLPPPTELPSKIKARIPSPSGDKLAILTEESIPAVENSGAETKRTVFEIWENRGHRLAKRIVLPKEKHGAVCTDFEWFGGISWSPDESVLVYNAELSSVKTASFFDDSPSQDASVGGQYTLGVGKRETWGEKYTTTALLGLFCVNVQTGKIGAINNTPLMHNESSNDGGYVLGQAQFSSCGKSVVYTGWDAGGGGEMPRRLGAIYCFQRPCKIYSSPVSELLRRLASVDDGTEEKTDDSEFECITSDERLARSPRFSTIVDGKAKLAYLCNKHGFDTHGGCMALHVADWNVSVGTIVKESQRVVVDVVSLPGERGTSEVISGIQFPGLWFNQLPAQCFSSDLEHIVTTSEWGCTTKVISISLTDGSVTPINFNLLDGSGHKEELSQRFLCFTEGGGAVVTQSEANRPAILGYLQPDFINNGSDIHSSKVIADMVPFSCTSSGADVCFKPGTGYSYKIINVQPSHGDVDVPIGSVLLLPEQAQHEKVPLIVVPHGGPHTCMPTSYERAGLSYGFLCKQGGYAVLHVNFRGSTGFGQAALESLAGNAGSLDVEDVVSATRAVIDTGLVDANRVGVCGGSHGGFLAGHLVGQHPDLFKVAAMRNPCTNIASMATATDIPDWCYIETLGAGSYKFSNFRPPSRDELGVMWDKSPIAHIDKVQAPTLIALGMKDLRVPPSQGIEYFHALRAKGIPTKLLVYEDCDHAIEKVASEADHWLNIKQWFDRHLL</sequence>
<dbReference type="Proteomes" id="UP001530400">
    <property type="component" value="Unassembled WGS sequence"/>
</dbReference>
<reference evidence="12 13" key="1">
    <citation type="submission" date="2024-10" db="EMBL/GenBank/DDBJ databases">
        <title>Updated reference genomes for cyclostephanoid diatoms.</title>
        <authorList>
            <person name="Roberts W.R."/>
            <person name="Alverson A.J."/>
        </authorList>
    </citation>
    <scope>NUCLEOTIDE SEQUENCE [LARGE SCALE GENOMIC DNA]</scope>
    <source>
        <strain evidence="12 13">AJA010-31</strain>
    </source>
</reference>
<evidence type="ECO:0000256" key="9">
    <source>
        <dbReference type="SAM" id="SignalP"/>
    </source>
</evidence>
<feature type="domain" description="Peptidase S9 prolyl oligopeptidase catalytic" evidence="10">
    <location>
        <begin position="637"/>
        <end position="845"/>
    </location>
</feature>
<comment type="similarity">
    <text evidence="4">Belongs to the peptidase S9C family.</text>
</comment>
<dbReference type="GO" id="GO:0005737">
    <property type="term" value="C:cytoplasm"/>
    <property type="evidence" value="ECO:0007669"/>
    <property type="project" value="UniProtKB-SubCell"/>
</dbReference>
<dbReference type="GO" id="GO:0006508">
    <property type="term" value="P:proteolysis"/>
    <property type="evidence" value="ECO:0007669"/>
    <property type="project" value="UniProtKB-KW"/>
</dbReference>
<dbReference type="SUPFAM" id="SSF53474">
    <property type="entry name" value="alpha/beta-Hydrolases"/>
    <property type="match status" value="1"/>
</dbReference>
<dbReference type="InterPro" id="IPR001375">
    <property type="entry name" value="Peptidase_S9_cat"/>
</dbReference>
<comment type="similarity">
    <text evidence="3 8">Belongs to the peptidase S9A family.</text>
</comment>
<feature type="signal peptide" evidence="9">
    <location>
        <begin position="1"/>
        <end position="19"/>
    </location>
</feature>
<dbReference type="Pfam" id="PF19283">
    <property type="entry name" value="APEH_N"/>
    <property type="match status" value="1"/>
</dbReference>
<name>A0ABD3PUJ1_9STRA</name>
<feature type="chain" id="PRO_5044776545" description="Prolyl endopeptidase" evidence="9">
    <location>
        <begin position="20"/>
        <end position="846"/>
    </location>
</feature>
<organism evidence="12 13">
    <name type="scientific">Cyclotella atomus</name>
    <dbReference type="NCBI Taxonomy" id="382360"/>
    <lineage>
        <taxon>Eukaryota</taxon>
        <taxon>Sar</taxon>
        <taxon>Stramenopiles</taxon>
        <taxon>Ochrophyta</taxon>
        <taxon>Bacillariophyta</taxon>
        <taxon>Coscinodiscophyceae</taxon>
        <taxon>Thalassiosirophycidae</taxon>
        <taxon>Stephanodiscales</taxon>
        <taxon>Stephanodiscaceae</taxon>
        <taxon>Cyclotella</taxon>
    </lineage>
</organism>
<evidence type="ECO:0000259" key="11">
    <source>
        <dbReference type="Pfam" id="PF19283"/>
    </source>
</evidence>
<feature type="domain" description="Acylamino-acid-releasing enzyme N-terminal" evidence="11">
    <location>
        <begin position="90"/>
        <end position="492"/>
    </location>
</feature>
<gene>
    <name evidence="12" type="ORF">ACHAWO_011676</name>
</gene>
<dbReference type="AlphaFoldDB" id="A0ABD3PUJ1"/>
<evidence type="ECO:0000313" key="13">
    <source>
        <dbReference type="Proteomes" id="UP001530400"/>
    </source>
</evidence>
<comment type="caution">
    <text evidence="12">The sequence shown here is derived from an EMBL/GenBank/DDBJ whole genome shotgun (WGS) entry which is preliminary data.</text>
</comment>
<evidence type="ECO:0000259" key="10">
    <source>
        <dbReference type="Pfam" id="PF00326"/>
    </source>
</evidence>
<keyword evidence="13" id="KW-1185">Reference proteome</keyword>
<evidence type="ECO:0000256" key="7">
    <source>
        <dbReference type="ARBA" id="ARBA00022801"/>
    </source>
</evidence>
<keyword evidence="9" id="KW-0732">Signal</keyword>
<dbReference type="InterPro" id="IPR002470">
    <property type="entry name" value="Peptidase_S9A"/>
</dbReference>
<evidence type="ECO:0000256" key="5">
    <source>
        <dbReference type="ARBA" id="ARBA00011881"/>
    </source>
</evidence>
<dbReference type="GO" id="GO:0008242">
    <property type="term" value="F:omega peptidase activity"/>
    <property type="evidence" value="ECO:0007669"/>
    <property type="project" value="UniProtKB-EC"/>
</dbReference>
<dbReference type="InterPro" id="IPR045550">
    <property type="entry name" value="AARE_N"/>
</dbReference>
<evidence type="ECO:0000256" key="6">
    <source>
        <dbReference type="ARBA" id="ARBA00022490"/>
    </source>
</evidence>
<keyword evidence="6" id="KW-0963">Cytoplasm</keyword>